<dbReference type="RefSeq" id="WP_015790111.1">
    <property type="nucleotide sequence ID" value="NC_013158.1"/>
</dbReference>
<proteinExistence type="predicted"/>
<protein>
    <submittedName>
        <fullName evidence="2">Uncharacterized protein</fullName>
    </submittedName>
</protein>
<dbReference type="HOGENOM" id="CLU_188094_0_0_2"/>
<dbReference type="InterPro" id="IPR055975">
    <property type="entry name" value="DUF7553"/>
</dbReference>
<dbReference type="STRING" id="519442.Huta_2378"/>
<evidence type="ECO:0000256" key="1">
    <source>
        <dbReference type="SAM" id="MobiDB-lite"/>
    </source>
</evidence>
<dbReference type="GeneID" id="8384677"/>
<keyword evidence="3" id="KW-1185">Reference proteome</keyword>
<evidence type="ECO:0000313" key="2">
    <source>
        <dbReference type="EMBL" id="ACV12544.1"/>
    </source>
</evidence>
<dbReference type="EMBL" id="CP001687">
    <property type="protein sequence ID" value="ACV12544.1"/>
    <property type="molecule type" value="Genomic_DNA"/>
</dbReference>
<accession>C7NVM1</accession>
<feature type="compositionally biased region" description="Polar residues" evidence="1">
    <location>
        <begin position="1"/>
        <end position="13"/>
    </location>
</feature>
<organism evidence="2 3">
    <name type="scientific">Halorhabdus utahensis (strain DSM 12940 / JCM 11049 / AX-2)</name>
    <dbReference type="NCBI Taxonomy" id="519442"/>
    <lineage>
        <taxon>Archaea</taxon>
        <taxon>Methanobacteriati</taxon>
        <taxon>Methanobacteriota</taxon>
        <taxon>Stenosarchaea group</taxon>
        <taxon>Halobacteria</taxon>
        <taxon>Halobacteriales</taxon>
        <taxon>Haloarculaceae</taxon>
        <taxon>Halorhabdus</taxon>
    </lineage>
</organism>
<gene>
    <name evidence="2" type="ordered locus">Huta_2378</name>
</gene>
<dbReference type="KEGG" id="hut:Huta_2378"/>
<dbReference type="Pfam" id="PF24430">
    <property type="entry name" value="DUF7553"/>
    <property type="match status" value="1"/>
</dbReference>
<dbReference type="Proteomes" id="UP000002071">
    <property type="component" value="Chromosome"/>
</dbReference>
<name>C7NVM1_HALUD</name>
<feature type="region of interest" description="Disordered" evidence="1">
    <location>
        <begin position="1"/>
        <end position="20"/>
    </location>
</feature>
<sequence length="88" mass="9449">MTRTELATASDTLESAVDSAGDNADRLADLAGQLDQLAEAERGPDHGRMARIQTALNEIQQDVDDETAATIQDARTEISEYRSTVDGV</sequence>
<evidence type="ECO:0000313" key="3">
    <source>
        <dbReference type="Proteomes" id="UP000002071"/>
    </source>
</evidence>
<dbReference type="OrthoDB" id="197463at2157"/>
<dbReference type="AlphaFoldDB" id="C7NVM1"/>
<dbReference type="eggNOG" id="arCOG09170">
    <property type="taxonomic scope" value="Archaea"/>
</dbReference>
<reference evidence="2 3" key="1">
    <citation type="journal article" date="2009" name="Stand. Genomic Sci.">
        <title>Complete genome sequence of Halorhabdus utahensis type strain (AX-2).</title>
        <authorList>
            <person name="Anderson I."/>
            <person name="Tindall B.J."/>
            <person name="Pomrenke H."/>
            <person name="Goker M."/>
            <person name="Lapidus A."/>
            <person name="Nolan M."/>
            <person name="Copeland A."/>
            <person name="Glavina Del Rio T."/>
            <person name="Chen F."/>
            <person name="Tice H."/>
            <person name="Cheng J.F."/>
            <person name="Lucas S."/>
            <person name="Chertkov O."/>
            <person name="Bruce D."/>
            <person name="Brettin T."/>
            <person name="Detter J.C."/>
            <person name="Han C."/>
            <person name="Goodwin L."/>
            <person name="Land M."/>
            <person name="Hauser L."/>
            <person name="Chang Y.J."/>
            <person name="Jeffries C.D."/>
            <person name="Pitluck S."/>
            <person name="Pati A."/>
            <person name="Mavromatis K."/>
            <person name="Ivanova N."/>
            <person name="Ovchinnikova G."/>
            <person name="Chen A."/>
            <person name="Palaniappan K."/>
            <person name="Chain P."/>
            <person name="Rohde M."/>
            <person name="Bristow J."/>
            <person name="Eisen J.A."/>
            <person name="Markowitz V."/>
            <person name="Hugenholtz P."/>
            <person name="Kyrpides N.C."/>
            <person name="Klenk H.P."/>
        </authorList>
    </citation>
    <scope>NUCLEOTIDE SEQUENCE [LARGE SCALE GENOMIC DNA]</scope>
    <source>
        <strain evidence="3">DSM 12940 / JCM 11049 / AX-2</strain>
    </source>
</reference>